<comment type="caution">
    <text evidence="1">The sequence shown here is derived from an EMBL/GenBank/DDBJ whole genome shotgun (WGS) entry which is preliminary data.</text>
</comment>
<name>A0A2A5ATM1_9GAMM</name>
<evidence type="ECO:0000313" key="1">
    <source>
        <dbReference type="EMBL" id="PCJ22589.1"/>
    </source>
</evidence>
<sequence>MLKTWKNLCVLNSRSEFLLRIVRKADGLIQVALKCKVFSPTSFVIKFGEKSRSALIIDELAGNAYI</sequence>
<dbReference type="EMBL" id="NVVJ01000056">
    <property type="protein sequence ID" value="PCJ22589.1"/>
    <property type="molecule type" value="Genomic_DNA"/>
</dbReference>
<proteinExistence type="predicted"/>
<dbReference type="AlphaFoldDB" id="A0A2A5ATM1"/>
<protein>
    <submittedName>
        <fullName evidence="1">Uncharacterized protein</fullName>
    </submittedName>
</protein>
<accession>A0A2A5ATM1</accession>
<gene>
    <name evidence="1" type="ORF">COA96_13960</name>
</gene>
<organism evidence="1 2">
    <name type="scientific">SAR86 cluster bacterium</name>
    <dbReference type="NCBI Taxonomy" id="2030880"/>
    <lineage>
        <taxon>Bacteria</taxon>
        <taxon>Pseudomonadati</taxon>
        <taxon>Pseudomonadota</taxon>
        <taxon>Gammaproteobacteria</taxon>
        <taxon>SAR86 cluster</taxon>
    </lineage>
</organism>
<dbReference type="Proteomes" id="UP000218327">
    <property type="component" value="Unassembled WGS sequence"/>
</dbReference>
<evidence type="ECO:0000313" key="2">
    <source>
        <dbReference type="Proteomes" id="UP000218327"/>
    </source>
</evidence>
<reference evidence="2" key="1">
    <citation type="submission" date="2017-08" db="EMBL/GenBank/DDBJ databases">
        <title>A dynamic microbial community with high functional redundancy inhabits the cold, oxic subseafloor aquifer.</title>
        <authorList>
            <person name="Tully B.J."/>
            <person name="Wheat C.G."/>
            <person name="Glazer B.T."/>
            <person name="Huber J.A."/>
        </authorList>
    </citation>
    <scope>NUCLEOTIDE SEQUENCE [LARGE SCALE GENOMIC DNA]</scope>
</reference>